<feature type="compositionally biased region" description="Basic and acidic residues" evidence="1">
    <location>
        <begin position="245"/>
        <end position="255"/>
    </location>
</feature>
<accession>A0A9P4MZU3</accession>
<keyword evidence="4" id="KW-1185">Reference proteome</keyword>
<gene>
    <name evidence="3" type="ORF">GQ43DRAFT_467998</name>
</gene>
<feature type="transmembrane region" description="Helical" evidence="2">
    <location>
        <begin position="177"/>
        <end position="199"/>
    </location>
</feature>
<feature type="transmembrane region" description="Helical" evidence="2">
    <location>
        <begin position="119"/>
        <end position="143"/>
    </location>
</feature>
<evidence type="ECO:0000313" key="4">
    <source>
        <dbReference type="Proteomes" id="UP000799536"/>
    </source>
</evidence>
<sequence>MAIIWGLDLKEMQWGKFKNSYMWNTEYHRRRTKFIVYQLAMIFCVVSESLGTAALSDYVDQQKYLEHHHRGATVHNNLFIGAASYNIFVGIYVATIFGSAFFFDLFWPERHESRVVIRAWRICSVLACLFALASALALTVIVARYGAYVTGVDAGTAERLLREYGGSPMRYGDNGRAIASVVFIWPGFLSTVASTFLLWHSLSHIAANGPKSKHAKTRDEVTTAPVASNGTSPVPGTHMHPSENTMDRDLEESKEVSTAVEPAPVLRNEAVAPVTASENDHFGAREATGYEKV</sequence>
<feature type="region of interest" description="Disordered" evidence="1">
    <location>
        <begin position="209"/>
        <end position="293"/>
    </location>
</feature>
<keyword evidence="2" id="KW-0472">Membrane</keyword>
<feature type="compositionally biased region" description="Polar residues" evidence="1">
    <location>
        <begin position="225"/>
        <end position="234"/>
    </location>
</feature>
<organism evidence="3 4">
    <name type="scientific">Delitschia confertaspora ATCC 74209</name>
    <dbReference type="NCBI Taxonomy" id="1513339"/>
    <lineage>
        <taxon>Eukaryota</taxon>
        <taxon>Fungi</taxon>
        <taxon>Dikarya</taxon>
        <taxon>Ascomycota</taxon>
        <taxon>Pezizomycotina</taxon>
        <taxon>Dothideomycetes</taxon>
        <taxon>Pleosporomycetidae</taxon>
        <taxon>Pleosporales</taxon>
        <taxon>Delitschiaceae</taxon>
        <taxon>Delitschia</taxon>
    </lineage>
</organism>
<feature type="compositionally biased region" description="Basic and acidic residues" evidence="1">
    <location>
        <begin position="278"/>
        <end position="293"/>
    </location>
</feature>
<dbReference type="AlphaFoldDB" id="A0A9P4MZU3"/>
<reference evidence="3" key="1">
    <citation type="journal article" date="2020" name="Stud. Mycol.">
        <title>101 Dothideomycetes genomes: a test case for predicting lifestyles and emergence of pathogens.</title>
        <authorList>
            <person name="Haridas S."/>
            <person name="Albert R."/>
            <person name="Binder M."/>
            <person name="Bloem J."/>
            <person name="Labutti K."/>
            <person name="Salamov A."/>
            <person name="Andreopoulos B."/>
            <person name="Baker S."/>
            <person name="Barry K."/>
            <person name="Bills G."/>
            <person name="Bluhm B."/>
            <person name="Cannon C."/>
            <person name="Castanera R."/>
            <person name="Culley D."/>
            <person name="Daum C."/>
            <person name="Ezra D."/>
            <person name="Gonzalez J."/>
            <person name="Henrissat B."/>
            <person name="Kuo A."/>
            <person name="Liang C."/>
            <person name="Lipzen A."/>
            <person name="Lutzoni F."/>
            <person name="Magnuson J."/>
            <person name="Mondo S."/>
            <person name="Nolan M."/>
            <person name="Ohm R."/>
            <person name="Pangilinan J."/>
            <person name="Park H.-J."/>
            <person name="Ramirez L."/>
            <person name="Alfaro M."/>
            <person name="Sun H."/>
            <person name="Tritt A."/>
            <person name="Yoshinaga Y."/>
            <person name="Zwiers L.-H."/>
            <person name="Turgeon B."/>
            <person name="Goodwin S."/>
            <person name="Spatafora J."/>
            <person name="Crous P."/>
            <person name="Grigoriev I."/>
        </authorList>
    </citation>
    <scope>NUCLEOTIDE SEQUENCE</scope>
    <source>
        <strain evidence="3">ATCC 74209</strain>
    </source>
</reference>
<dbReference type="OrthoDB" id="3596006at2759"/>
<keyword evidence="2" id="KW-1133">Transmembrane helix</keyword>
<keyword evidence="2" id="KW-0812">Transmembrane</keyword>
<feature type="transmembrane region" description="Helical" evidence="2">
    <location>
        <begin position="85"/>
        <end position="107"/>
    </location>
</feature>
<feature type="transmembrane region" description="Helical" evidence="2">
    <location>
        <begin position="34"/>
        <end position="55"/>
    </location>
</feature>
<dbReference type="Proteomes" id="UP000799536">
    <property type="component" value="Unassembled WGS sequence"/>
</dbReference>
<proteinExistence type="predicted"/>
<name>A0A9P4MZU3_9PLEO</name>
<dbReference type="EMBL" id="ML993852">
    <property type="protein sequence ID" value="KAF2205628.1"/>
    <property type="molecule type" value="Genomic_DNA"/>
</dbReference>
<evidence type="ECO:0000313" key="3">
    <source>
        <dbReference type="EMBL" id="KAF2205628.1"/>
    </source>
</evidence>
<comment type="caution">
    <text evidence="3">The sequence shown here is derived from an EMBL/GenBank/DDBJ whole genome shotgun (WGS) entry which is preliminary data.</text>
</comment>
<protein>
    <submittedName>
        <fullName evidence="3">Uncharacterized protein</fullName>
    </submittedName>
</protein>
<evidence type="ECO:0000256" key="2">
    <source>
        <dbReference type="SAM" id="Phobius"/>
    </source>
</evidence>
<evidence type="ECO:0000256" key="1">
    <source>
        <dbReference type="SAM" id="MobiDB-lite"/>
    </source>
</evidence>